<gene>
    <name evidence="1" type="ORF">BCM02_104385</name>
</gene>
<reference evidence="1 2" key="1">
    <citation type="submission" date="2019-07" db="EMBL/GenBank/DDBJ databases">
        <title>Genomic Encyclopedia of Type Strains, Phase III (KMG-III): the genomes of soil and plant-associated and newly described type strains.</title>
        <authorList>
            <person name="Whitman W."/>
        </authorList>
    </citation>
    <scope>NUCLEOTIDE SEQUENCE [LARGE SCALE GENOMIC DNA]</scope>
    <source>
        <strain evidence="1 2">BL24</strain>
    </source>
</reference>
<dbReference type="EMBL" id="VNHS01000004">
    <property type="protein sequence ID" value="TYP75704.1"/>
    <property type="molecule type" value="Genomic_DNA"/>
</dbReference>
<proteinExistence type="predicted"/>
<comment type="caution">
    <text evidence="1">The sequence shown here is derived from an EMBL/GenBank/DDBJ whole genome shotgun (WGS) entry which is preliminary data.</text>
</comment>
<accession>A0A5S5C8P0</accession>
<dbReference type="AlphaFoldDB" id="A0A5S5C8P0"/>
<dbReference type="Proteomes" id="UP000323257">
    <property type="component" value="Unassembled WGS sequence"/>
</dbReference>
<organism evidence="1 2">
    <name type="scientific">Paenibacillus methanolicus</name>
    <dbReference type="NCBI Taxonomy" id="582686"/>
    <lineage>
        <taxon>Bacteria</taxon>
        <taxon>Bacillati</taxon>
        <taxon>Bacillota</taxon>
        <taxon>Bacilli</taxon>
        <taxon>Bacillales</taxon>
        <taxon>Paenibacillaceae</taxon>
        <taxon>Paenibacillus</taxon>
    </lineage>
</organism>
<evidence type="ECO:0000313" key="2">
    <source>
        <dbReference type="Proteomes" id="UP000323257"/>
    </source>
</evidence>
<keyword evidence="2" id="KW-1185">Reference proteome</keyword>
<protein>
    <submittedName>
        <fullName evidence="1">Uncharacterized protein</fullName>
    </submittedName>
</protein>
<dbReference type="OrthoDB" id="2675985at2"/>
<evidence type="ECO:0000313" key="1">
    <source>
        <dbReference type="EMBL" id="TYP75704.1"/>
    </source>
</evidence>
<dbReference type="RefSeq" id="WP_148929617.1">
    <property type="nucleotide sequence ID" value="NZ_VNHS01000004.1"/>
</dbReference>
<sequence>MNVIKKFGLPVLIASTTALTLQSFPIEKVDAAQVVSKAATPTLKTVKINASTTAKVTDIQMMYGSNEKTVYYTVAIYNGSNQDLDFGDYWVELYSKSGSKFTSKLDANDAKDTKIPAKTTKEFHFSAKVNYGLTINNIKIKFLKWDFSQPDYIRSLGEVSIPSNYSNVVPSATGKVVKIGGKQMSSMLAKSEFAVIGGQVEGSLTYRVTNYSNQAIALNNINFYIKRSGGTMNKLNVDLGGEQQLLSGAAKELQLYGTLPINKIDPNMQLIVTVTDEETKTEMPLATYAITPVGQQWVYTPVNKERAITIDGTKVNSKLRDAFVSTTGTTQQVSMYMSFANKGKQAVSLPNYSYLLMTADGTLYPQVTTTTNAATSTELLPGLLAEKYLQFNVPSSAKMSGLRLVVRQTSEENKKGFVKGLYNVPTTQNQQNVRTVRYNSKQGLFNITVERGERLPWGTQDIINSIITISNTEGGMKSLPNLKATVMLNGYQVDEKDIQLIKTDNIISLDSNQSTNYILSAKVPYTFKSSALTIQLSEVTDSAAGAQSSIGQFNISSTSLTPPAIGLTESIRIAGVGRAATLKLVNRAIYEKKDSKMAYVEFEYNNDEKRIADLANLQVFFQTKDGNYTQGTFVNVKSKASAGRNSLVQAYVVLPSNTDTSELKVLVGEGITGNTFTPADGTADGFVNAKSYTLPMTNMTAPVTFQNMALNPYRINIKNWSTYQTDSHEYKFEFTYDLSRLYNYEYLAGGHKLVIQLVDGSKEYEKAFELETGTDAWKLGEGIKTSVTFSDEPLWGLLFRDFTVNIYDEYQGHRKLMASQKLSATTTNQ</sequence>
<name>A0A5S5C8P0_9BACL</name>